<dbReference type="SUPFAM" id="SSF52172">
    <property type="entry name" value="CheY-like"/>
    <property type="match status" value="1"/>
</dbReference>
<evidence type="ECO:0000256" key="2">
    <source>
        <dbReference type="ARBA" id="ARBA00034247"/>
    </source>
</evidence>
<dbReference type="PANTHER" id="PTHR45138">
    <property type="entry name" value="REGULATORY COMPONENTS OF SENSORY TRANSDUCTION SYSTEM"/>
    <property type="match status" value="1"/>
</dbReference>
<evidence type="ECO:0000313" key="6">
    <source>
        <dbReference type="EMBL" id="MBQ0960411.1"/>
    </source>
</evidence>
<protein>
    <recommendedName>
        <fullName evidence="1">diguanylate cyclase</fullName>
        <ecNumber evidence="1">2.7.7.65</ecNumber>
    </recommendedName>
</protein>
<reference evidence="6" key="1">
    <citation type="submission" date="2021-04" db="EMBL/GenBank/DDBJ databases">
        <title>The genome sequence of Ideonella sp. 4Y11.</title>
        <authorList>
            <person name="Liu Y."/>
        </authorList>
    </citation>
    <scope>NUCLEOTIDE SEQUENCE</scope>
    <source>
        <strain evidence="6">4Y11</strain>
    </source>
</reference>
<dbReference type="Proteomes" id="UP000678374">
    <property type="component" value="Unassembled WGS sequence"/>
</dbReference>
<keyword evidence="3" id="KW-0597">Phosphoprotein</keyword>
<dbReference type="GO" id="GO:1902201">
    <property type="term" value="P:negative regulation of bacterial-type flagellum-dependent cell motility"/>
    <property type="evidence" value="ECO:0007669"/>
    <property type="project" value="TreeGrafter"/>
</dbReference>
<dbReference type="InterPro" id="IPR001789">
    <property type="entry name" value="Sig_transdc_resp-reg_receiver"/>
</dbReference>
<dbReference type="GO" id="GO:0005886">
    <property type="term" value="C:plasma membrane"/>
    <property type="evidence" value="ECO:0007669"/>
    <property type="project" value="TreeGrafter"/>
</dbReference>
<dbReference type="SUPFAM" id="SSF55073">
    <property type="entry name" value="Nucleotide cyclase"/>
    <property type="match status" value="1"/>
</dbReference>
<organism evidence="6 7">
    <name type="scientific">Ideonella aquatica</name>
    <dbReference type="NCBI Taxonomy" id="2824119"/>
    <lineage>
        <taxon>Bacteria</taxon>
        <taxon>Pseudomonadati</taxon>
        <taxon>Pseudomonadota</taxon>
        <taxon>Betaproteobacteria</taxon>
        <taxon>Burkholderiales</taxon>
        <taxon>Sphaerotilaceae</taxon>
        <taxon>Ideonella</taxon>
    </lineage>
</organism>
<dbReference type="InterPro" id="IPR029787">
    <property type="entry name" value="Nucleotide_cyclase"/>
</dbReference>
<gene>
    <name evidence="6" type="ORF">KAK06_15765</name>
</gene>
<keyword evidence="6" id="KW-0808">Transferase</keyword>
<feature type="modified residue" description="4-aspartylphosphate" evidence="3">
    <location>
        <position position="58"/>
    </location>
</feature>
<comment type="catalytic activity">
    <reaction evidence="2">
        <text>2 GTP = 3',3'-c-di-GMP + 2 diphosphate</text>
        <dbReference type="Rhea" id="RHEA:24898"/>
        <dbReference type="ChEBI" id="CHEBI:33019"/>
        <dbReference type="ChEBI" id="CHEBI:37565"/>
        <dbReference type="ChEBI" id="CHEBI:58805"/>
        <dbReference type="EC" id="2.7.7.65"/>
    </reaction>
</comment>
<dbReference type="InterPro" id="IPR043128">
    <property type="entry name" value="Rev_trsase/Diguanyl_cyclase"/>
</dbReference>
<dbReference type="SMART" id="SM00267">
    <property type="entry name" value="GGDEF"/>
    <property type="match status" value="1"/>
</dbReference>
<feature type="domain" description="GGDEF" evidence="5">
    <location>
        <begin position="175"/>
        <end position="313"/>
    </location>
</feature>
<dbReference type="PANTHER" id="PTHR45138:SF9">
    <property type="entry name" value="DIGUANYLATE CYCLASE DGCM-RELATED"/>
    <property type="match status" value="1"/>
</dbReference>
<dbReference type="SMART" id="SM00448">
    <property type="entry name" value="REC"/>
    <property type="match status" value="1"/>
</dbReference>
<dbReference type="PROSITE" id="PS50110">
    <property type="entry name" value="RESPONSE_REGULATORY"/>
    <property type="match status" value="1"/>
</dbReference>
<evidence type="ECO:0000256" key="1">
    <source>
        <dbReference type="ARBA" id="ARBA00012528"/>
    </source>
</evidence>
<dbReference type="EC" id="2.7.7.65" evidence="1"/>
<dbReference type="RefSeq" id="WP_210803084.1">
    <property type="nucleotide sequence ID" value="NZ_JAGQDE010000014.1"/>
</dbReference>
<dbReference type="EMBL" id="JAGQDE010000014">
    <property type="protein sequence ID" value="MBQ0960411.1"/>
    <property type="molecule type" value="Genomic_DNA"/>
</dbReference>
<dbReference type="CDD" id="cd01949">
    <property type="entry name" value="GGDEF"/>
    <property type="match status" value="1"/>
</dbReference>
<dbReference type="PROSITE" id="PS50887">
    <property type="entry name" value="GGDEF"/>
    <property type="match status" value="1"/>
</dbReference>
<proteinExistence type="predicted"/>
<sequence>MTEMLRVMVAEDDAHARAHVEQLLGELRPEWSVCASVEDVASALSAAREMRPELLLLDIHLSDDAPEDWFKALLAEGRDVVFMTGDPGFAVHAFEGNAVDYLLKPITRPRLEAALGKLEARRAQRRQDGAIRALRAELAVRAREAREDVLTGLPNRREYDEFLEAEVLRALRYQRPLSLLAIDLDRFKQINDQGSHLLGDQVLQEVAKVLRTAVRQHDLVARLGGDEFAVVLPDTGAEGAMALKRLVEERMRAWHWSDEVRRIAPPTLSMGWGTLDLQALAATEAAEHLCAQADERLYADKAQRQIQTANGMR</sequence>
<evidence type="ECO:0000256" key="3">
    <source>
        <dbReference type="PROSITE-ProRule" id="PRU00169"/>
    </source>
</evidence>
<dbReference type="Pfam" id="PF00990">
    <property type="entry name" value="GGDEF"/>
    <property type="match status" value="1"/>
</dbReference>
<dbReference type="NCBIfam" id="TIGR00254">
    <property type="entry name" value="GGDEF"/>
    <property type="match status" value="1"/>
</dbReference>
<dbReference type="InterPro" id="IPR011006">
    <property type="entry name" value="CheY-like_superfamily"/>
</dbReference>
<dbReference type="Pfam" id="PF00072">
    <property type="entry name" value="Response_reg"/>
    <property type="match status" value="1"/>
</dbReference>
<comment type="caution">
    <text evidence="6">The sequence shown here is derived from an EMBL/GenBank/DDBJ whole genome shotgun (WGS) entry which is preliminary data.</text>
</comment>
<name>A0A940YM04_9BURK</name>
<accession>A0A940YM04</accession>
<dbReference type="FunFam" id="3.30.70.270:FF:000001">
    <property type="entry name" value="Diguanylate cyclase domain protein"/>
    <property type="match status" value="1"/>
</dbReference>
<dbReference type="GO" id="GO:0000160">
    <property type="term" value="P:phosphorelay signal transduction system"/>
    <property type="evidence" value="ECO:0007669"/>
    <property type="project" value="InterPro"/>
</dbReference>
<feature type="domain" description="Response regulatory" evidence="4">
    <location>
        <begin position="6"/>
        <end position="119"/>
    </location>
</feature>
<keyword evidence="6" id="KW-0548">Nucleotidyltransferase</keyword>
<evidence type="ECO:0000313" key="7">
    <source>
        <dbReference type="Proteomes" id="UP000678374"/>
    </source>
</evidence>
<evidence type="ECO:0000259" key="4">
    <source>
        <dbReference type="PROSITE" id="PS50110"/>
    </source>
</evidence>
<dbReference type="InterPro" id="IPR000160">
    <property type="entry name" value="GGDEF_dom"/>
</dbReference>
<keyword evidence="7" id="KW-1185">Reference proteome</keyword>
<dbReference type="AlphaFoldDB" id="A0A940YM04"/>
<dbReference type="Gene3D" id="3.40.50.2300">
    <property type="match status" value="1"/>
</dbReference>
<evidence type="ECO:0000259" key="5">
    <source>
        <dbReference type="PROSITE" id="PS50887"/>
    </source>
</evidence>
<dbReference type="GO" id="GO:0043709">
    <property type="term" value="P:cell adhesion involved in single-species biofilm formation"/>
    <property type="evidence" value="ECO:0007669"/>
    <property type="project" value="TreeGrafter"/>
</dbReference>
<dbReference type="Gene3D" id="3.30.70.270">
    <property type="match status" value="1"/>
</dbReference>
<dbReference type="InterPro" id="IPR050469">
    <property type="entry name" value="Diguanylate_Cyclase"/>
</dbReference>
<dbReference type="GO" id="GO:0052621">
    <property type="term" value="F:diguanylate cyclase activity"/>
    <property type="evidence" value="ECO:0007669"/>
    <property type="project" value="UniProtKB-EC"/>
</dbReference>